<feature type="domain" description="DUF218" evidence="2">
    <location>
        <begin position="48"/>
        <end position="182"/>
    </location>
</feature>
<sequence length="241" mass="27984">MNRQLKKFLRIFIYVHVFLAAALLLTHCSFSHYAKKSYEQAKKDKPFDVVIVPGVPYEKENTTSIMRMRVYWAKHLYDSGFTKNIIFSGSAVYTHFVEGIVMKTMADSLGIPPEHTFAETRAEHSTENVYYSWKMAKKMGFQKIALATDPFQSRVLGSFSKKYCPGVTAIPVVYDILNREVKPLPLIDTTKAYRPEFVSIVKREGFWRRFQGTLGRRVKEERRMEEEFEREAGKKPVSTNE</sequence>
<feature type="compositionally biased region" description="Basic and acidic residues" evidence="1">
    <location>
        <begin position="221"/>
        <end position="234"/>
    </location>
</feature>
<dbReference type="CDD" id="cd06259">
    <property type="entry name" value="YdcF-like"/>
    <property type="match status" value="1"/>
</dbReference>
<name>A0A1M5TX84_9BACT</name>
<dbReference type="EMBL" id="FQWQ01000003">
    <property type="protein sequence ID" value="SHH55402.1"/>
    <property type="molecule type" value="Genomic_DNA"/>
</dbReference>
<dbReference type="GO" id="GO:0005886">
    <property type="term" value="C:plasma membrane"/>
    <property type="evidence" value="ECO:0007669"/>
    <property type="project" value="TreeGrafter"/>
</dbReference>
<protein>
    <submittedName>
        <fullName evidence="3">Uncharacterized SAM-binding protein YcdF, DUF218 family</fullName>
    </submittedName>
</protein>
<dbReference type="Pfam" id="PF02698">
    <property type="entry name" value="DUF218"/>
    <property type="match status" value="1"/>
</dbReference>
<dbReference type="Gene3D" id="3.40.50.620">
    <property type="entry name" value="HUPs"/>
    <property type="match status" value="1"/>
</dbReference>
<dbReference type="InterPro" id="IPR003848">
    <property type="entry name" value="DUF218"/>
</dbReference>
<organism evidence="3 4">
    <name type="scientific">Chryseolinea serpens</name>
    <dbReference type="NCBI Taxonomy" id="947013"/>
    <lineage>
        <taxon>Bacteria</taxon>
        <taxon>Pseudomonadati</taxon>
        <taxon>Bacteroidota</taxon>
        <taxon>Cytophagia</taxon>
        <taxon>Cytophagales</taxon>
        <taxon>Fulvivirgaceae</taxon>
        <taxon>Chryseolinea</taxon>
    </lineage>
</organism>
<dbReference type="Proteomes" id="UP000184212">
    <property type="component" value="Unassembled WGS sequence"/>
</dbReference>
<proteinExistence type="predicted"/>
<dbReference type="PANTHER" id="PTHR30336">
    <property type="entry name" value="INNER MEMBRANE PROTEIN, PROBABLE PERMEASE"/>
    <property type="match status" value="1"/>
</dbReference>
<evidence type="ECO:0000313" key="3">
    <source>
        <dbReference type="EMBL" id="SHH55402.1"/>
    </source>
</evidence>
<evidence type="ECO:0000259" key="2">
    <source>
        <dbReference type="Pfam" id="PF02698"/>
    </source>
</evidence>
<dbReference type="RefSeq" id="WP_073138127.1">
    <property type="nucleotide sequence ID" value="NZ_FQWQ01000003.1"/>
</dbReference>
<evidence type="ECO:0000256" key="1">
    <source>
        <dbReference type="SAM" id="MobiDB-lite"/>
    </source>
</evidence>
<reference evidence="3 4" key="1">
    <citation type="submission" date="2016-11" db="EMBL/GenBank/DDBJ databases">
        <authorList>
            <person name="Jaros S."/>
            <person name="Januszkiewicz K."/>
            <person name="Wedrychowicz H."/>
        </authorList>
    </citation>
    <scope>NUCLEOTIDE SEQUENCE [LARGE SCALE GENOMIC DNA]</scope>
    <source>
        <strain evidence="3 4">DSM 24574</strain>
    </source>
</reference>
<dbReference type="STRING" id="947013.SAMN04488109_4332"/>
<gene>
    <name evidence="3" type="ORF">SAMN04488109_4332</name>
</gene>
<accession>A0A1M5TX84</accession>
<dbReference type="PANTHER" id="PTHR30336:SF20">
    <property type="entry name" value="DUF218 DOMAIN-CONTAINING PROTEIN"/>
    <property type="match status" value="1"/>
</dbReference>
<dbReference type="AlphaFoldDB" id="A0A1M5TX84"/>
<feature type="region of interest" description="Disordered" evidence="1">
    <location>
        <begin position="221"/>
        <end position="241"/>
    </location>
</feature>
<evidence type="ECO:0000313" key="4">
    <source>
        <dbReference type="Proteomes" id="UP000184212"/>
    </source>
</evidence>
<dbReference type="InterPro" id="IPR014729">
    <property type="entry name" value="Rossmann-like_a/b/a_fold"/>
</dbReference>
<dbReference type="InterPro" id="IPR051599">
    <property type="entry name" value="Cell_Envelope_Assoc"/>
</dbReference>
<keyword evidence="4" id="KW-1185">Reference proteome</keyword>